<dbReference type="InterPro" id="IPR021739">
    <property type="entry name" value="SaV-like"/>
</dbReference>
<dbReference type="EMBL" id="LR796782">
    <property type="protein sequence ID" value="CAB4166127.1"/>
    <property type="molecule type" value="Genomic_DNA"/>
</dbReference>
<dbReference type="Pfam" id="PF11753">
    <property type="entry name" value="DUF3310"/>
    <property type="match status" value="1"/>
</dbReference>
<reference evidence="1" key="1">
    <citation type="submission" date="2020-04" db="EMBL/GenBank/DDBJ databases">
        <authorList>
            <person name="Chiriac C."/>
            <person name="Salcher M."/>
            <person name="Ghai R."/>
            <person name="Kavagutti S V."/>
        </authorList>
    </citation>
    <scope>NUCLEOTIDE SEQUENCE</scope>
</reference>
<name>A0A6J5P4B4_9CAUD</name>
<organism evidence="1">
    <name type="scientific">uncultured Caudovirales phage</name>
    <dbReference type="NCBI Taxonomy" id="2100421"/>
    <lineage>
        <taxon>Viruses</taxon>
        <taxon>Duplodnaviria</taxon>
        <taxon>Heunggongvirae</taxon>
        <taxon>Uroviricota</taxon>
        <taxon>Caudoviricetes</taxon>
        <taxon>Peduoviridae</taxon>
        <taxon>Maltschvirus</taxon>
        <taxon>Maltschvirus maltsch</taxon>
    </lineage>
</organism>
<protein>
    <submittedName>
        <fullName evidence="1">SaV-like</fullName>
    </submittedName>
</protein>
<proteinExistence type="predicted"/>
<sequence length="83" mass="10052">MSQQLETLAEYIKARQIGGNHYKTQIQPWDVFLDWEMDPWLCNVIKYVQRHAKKNGIEDLEKAKHYLEFAIENYEKIKAVYYK</sequence>
<gene>
    <name evidence="1" type="ORF">UFOVP837_8</name>
</gene>
<evidence type="ECO:0000313" key="1">
    <source>
        <dbReference type="EMBL" id="CAB4166127.1"/>
    </source>
</evidence>
<accession>A0A6J5P4B4</accession>